<evidence type="ECO:0000313" key="2">
    <source>
        <dbReference type="Proteomes" id="UP000499080"/>
    </source>
</evidence>
<protein>
    <submittedName>
        <fullName evidence="1">Uncharacterized protein</fullName>
    </submittedName>
</protein>
<proteinExistence type="predicted"/>
<dbReference type="EMBL" id="BGPR01037157">
    <property type="protein sequence ID" value="GBO12696.1"/>
    <property type="molecule type" value="Genomic_DNA"/>
</dbReference>
<dbReference type="Proteomes" id="UP000499080">
    <property type="component" value="Unassembled WGS sequence"/>
</dbReference>
<accession>A0A4Y2UM07</accession>
<gene>
    <name evidence="1" type="ORF">AVEN_257542_1</name>
</gene>
<organism evidence="1 2">
    <name type="scientific">Araneus ventricosus</name>
    <name type="common">Orbweaver spider</name>
    <name type="synonym">Epeira ventricosa</name>
    <dbReference type="NCBI Taxonomy" id="182803"/>
    <lineage>
        <taxon>Eukaryota</taxon>
        <taxon>Metazoa</taxon>
        <taxon>Ecdysozoa</taxon>
        <taxon>Arthropoda</taxon>
        <taxon>Chelicerata</taxon>
        <taxon>Arachnida</taxon>
        <taxon>Araneae</taxon>
        <taxon>Araneomorphae</taxon>
        <taxon>Entelegynae</taxon>
        <taxon>Araneoidea</taxon>
        <taxon>Araneidae</taxon>
        <taxon>Araneus</taxon>
    </lineage>
</organism>
<dbReference type="AlphaFoldDB" id="A0A4Y2UM07"/>
<comment type="caution">
    <text evidence="1">The sequence shown here is derived from an EMBL/GenBank/DDBJ whole genome shotgun (WGS) entry which is preliminary data.</text>
</comment>
<reference evidence="1 2" key="1">
    <citation type="journal article" date="2019" name="Sci. Rep.">
        <title>Orb-weaving spider Araneus ventricosus genome elucidates the spidroin gene catalogue.</title>
        <authorList>
            <person name="Kono N."/>
            <person name="Nakamura H."/>
            <person name="Ohtoshi R."/>
            <person name="Moran D.A.P."/>
            <person name="Shinohara A."/>
            <person name="Yoshida Y."/>
            <person name="Fujiwara M."/>
            <person name="Mori M."/>
            <person name="Tomita M."/>
            <person name="Arakawa K."/>
        </authorList>
    </citation>
    <scope>NUCLEOTIDE SEQUENCE [LARGE SCALE GENOMIC DNA]</scope>
</reference>
<name>A0A4Y2UM07_ARAVE</name>
<keyword evidence="2" id="KW-1185">Reference proteome</keyword>
<evidence type="ECO:0000313" key="1">
    <source>
        <dbReference type="EMBL" id="GBO12696.1"/>
    </source>
</evidence>
<sequence>MEIGAVLKIQTTETEKGDSLRIENINKTWDQLFNSRTRVPCRRVGHHEVPSLFVGKSFTIITDHHSLYLASKLKDPSGRLAREMGFKTPKDTTSLFHAKAGKTSRCR</sequence>